<feature type="compositionally biased region" description="Acidic residues" evidence="1">
    <location>
        <begin position="153"/>
        <end position="178"/>
    </location>
</feature>
<organism evidence="2 3">
    <name type="scientific">Aegilops tauschii subsp. strangulata</name>
    <name type="common">Goatgrass</name>
    <dbReference type="NCBI Taxonomy" id="200361"/>
    <lineage>
        <taxon>Eukaryota</taxon>
        <taxon>Viridiplantae</taxon>
        <taxon>Streptophyta</taxon>
        <taxon>Embryophyta</taxon>
        <taxon>Tracheophyta</taxon>
        <taxon>Spermatophyta</taxon>
        <taxon>Magnoliopsida</taxon>
        <taxon>Liliopsida</taxon>
        <taxon>Poales</taxon>
        <taxon>Poaceae</taxon>
        <taxon>BOP clade</taxon>
        <taxon>Pooideae</taxon>
        <taxon>Triticodae</taxon>
        <taxon>Triticeae</taxon>
        <taxon>Triticinae</taxon>
        <taxon>Aegilops</taxon>
    </lineage>
</organism>
<reference evidence="2" key="3">
    <citation type="journal article" date="2017" name="Nature">
        <title>Genome sequence of the progenitor of the wheat D genome Aegilops tauschii.</title>
        <authorList>
            <person name="Luo M.C."/>
            <person name="Gu Y.Q."/>
            <person name="Puiu D."/>
            <person name="Wang H."/>
            <person name="Twardziok S.O."/>
            <person name="Deal K.R."/>
            <person name="Huo N."/>
            <person name="Zhu T."/>
            <person name="Wang L."/>
            <person name="Wang Y."/>
            <person name="McGuire P.E."/>
            <person name="Liu S."/>
            <person name="Long H."/>
            <person name="Ramasamy R.K."/>
            <person name="Rodriguez J.C."/>
            <person name="Van S.L."/>
            <person name="Yuan L."/>
            <person name="Wang Z."/>
            <person name="Xia Z."/>
            <person name="Xiao L."/>
            <person name="Anderson O.D."/>
            <person name="Ouyang S."/>
            <person name="Liang Y."/>
            <person name="Zimin A.V."/>
            <person name="Pertea G."/>
            <person name="Qi P."/>
            <person name="Bennetzen J.L."/>
            <person name="Dai X."/>
            <person name="Dawson M.W."/>
            <person name="Muller H.G."/>
            <person name="Kugler K."/>
            <person name="Rivarola-Duarte L."/>
            <person name="Spannagl M."/>
            <person name="Mayer K.F.X."/>
            <person name="Lu F.H."/>
            <person name="Bevan M.W."/>
            <person name="Leroy P."/>
            <person name="Li P."/>
            <person name="You F.M."/>
            <person name="Sun Q."/>
            <person name="Liu Z."/>
            <person name="Lyons E."/>
            <person name="Wicker T."/>
            <person name="Salzberg S.L."/>
            <person name="Devos K.M."/>
            <person name="Dvorak J."/>
        </authorList>
    </citation>
    <scope>NUCLEOTIDE SEQUENCE [LARGE SCALE GENOMIC DNA]</scope>
    <source>
        <strain evidence="2">cv. AL8/78</strain>
    </source>
</reference>
<proteinExistence type="predicted"/>
<feature type="region of interest" description="Disordered" evidence="1">
    <location>
        <begin position="149"/>
        <end position="178"/>
    </location>
</feature>
<dbReference type="AlphaFoldDB" id="A0A452XHP6"/>
<evidence type="ECO:0000256" key="1">
    <source>
        <dbReference type="SAM" id="MobiDB-lite"/>
    </source>
</evidence>
<sequence length="178" mass="18973">MASAGAGRGGGRGFGDRGGFGCRGGGGPRGGFFARKRRNNDEAGGSGLRHPVSKKKREAVCTCCAKSRSAGSRSHGWKTFLRCGRLFDPALQRQCAAEQAWFEVKTVADTGDAAAAARLPALWEEYNLQTRIYGDLINDTLYGGKPLLAEVISSDDDDEGDDNDEDDDSDSDDSNSDE</sequence>
<protein>
    <submittedName>
        <fullName evidence="2">Uncharacterized protein</fullName>
    </submittedName>
</protein>
<reference evidence="3" key="1">
    <citation type="journal article" date="2014" name="Science">
        <title>Ancient hybridizations among the ancestral genomes of bread wheat.</title>
        <authorList>
            <consortium name="International Wheat Genome Sequencing Consortium,"/>
            <person name="Marcussen T."/>
            <person name="Sandve S.R."/>
            <person name="Heier L."/>
            <person name="Spannagl M."/>
            <person name="Pfeifer M."/>
            <person name="Jakobsen K.S."/>
            <person name="Wulff B.B."/>
            <person name="Steuernagel B."/>
            <person name="Mayer K.F."/>
            <person name="Olsen O.A."/>
        </authorList>
    </citation>
    <scope>NUCLEOTIDE SEQUENCE [LARGE SCALE GENOMIC DNA]</scope>
    <source>
        <strain evidence="3">cv. AL8/78</strain>
    </source>
</reference>
<reference evidence="2" key="5">
    <citation type="journal article" date="2021" name="G3 (Bethesda)">
        <title>Aegilops tauschii genome assembly Aet v5.0 features greater sequence contiguity and improved annotation.</title>
        <authorList>
            <person name="Wang L."/>
            <person name="Zhu T."/>
            <person name="Rodriguez J.C."/>
            <person name="Deal K.R."/>
            <person name="Dubcovsky J."/>
            <person name="McGuire P.E."/>
            <person name="Lux T."/>
            <person name="Spannagl M."/>
            <person name="Mayer K.F.X."/>
            <person name="Baldrich P."/>
            <person name="Meyers B.C."/>
            <person name="Huo N."/>
            <person name="Gu Y.Q."/>
            <person name="Zhou H."/>
            <person name="Devos K.M."/>
            <person name="Bennetzen J.L."/>
            <person name="Unver T."/>
            <person name="Budak H."/>
            <person name="Gulick P.J."/>
            <person name="Galiba G."/>
            <person name="Kalapos B."/>
            <person name="Nelson D.R."/>
            <person name="Li P."/>
            <person name="You F.M."/>
            <person name="Luo M.C."/>
            <person name="Dvorak J."/>
        </authorList>
    </citation>
    <scope>NUCLEOTIDE SEQUENCE [LARGE SCALE GENOMIC DNA]</scope>
    <source>
        <strain evidence="2">cv. AL8/78</strain>
    </source>
</reference>
<evidence type="ECO:0000313" key="2">
    <source>
        <dbReference type="EnsemblPlants" id="AET1Gv20001300.1"/>
    </source>
</evidence>
<name>A0A452XHP6_AEGTS</name>
<reference evidence="2" key="4">
    <citation type="submission" date="2019-03" db="UniProtKB">
        <authorList>
            <consortium name="EnsemblPlants"/>
        </authorList>
    </citation>
    <scope>IDENTIFICATION</scope>
</reference>
<dbReference type="Proteomes" id="UP000015105">
    <property type="component" value="Chromosome 1D"/>
</dbReference>
<reference evidence="3" key="2">
    <citation type="journal article" date="2017" name="Nat. Plants">
        <title>The Aegilops tauschii genome reveals multiple impacts of transposons.</title>
        <authorList>
            <person name="Zhao G."/>
            <person name="Zou C."/>
            <person name="Li K."/>
            <person name="Wang K."/>
            <person name="Li T."/>
            <person name="Gao L."/>
            <person name="Zhang X."/>
            <person name="Wang H."/>
            <person name="Yang Z."/>
            <person name="Liu X."/>
            <person name="Jiang W."/>
            <person name="Mao L."/>
            <person name="Kong X."/>
            <person name="Jiao Y."/>
            <person name="Jia J."/>
        </authorList>
    </citation>
    <scope>NUCLEOTIDE SEQUENCE [LARGE SCALE GENOMIC DNA]</scope>
    <source>
        <strain evidence="3">cv. AL8/78</strain>
    </source>
</reference>
<dbReference type="Gramene" id="AET1Gv20001300.1">
    <property type="protein sequence ID" value="AET1Gv20001300.1"/>
    <property type="gene ID" value="AET1Gv20001300"/>
</dbReference>
<evidence type="ECO:0000313" key="3">
    <source>
        <dbReference type="Proteomes" id="UP000015105"/>
    </source>
</evidence>
<feature type="region of interest" description="Disordered" evidence="1">
    <location>
        <begin position="29"/>
        <end position="51"/>
    </location>
</feature>
<dbReference type="EnsemblPlants" id="AET1Gv20001300.1">
    <property type="protein sequence ID" value="AET1Gv20001300.1"/>
    <property type="gene ID" value="AET1Gv20001300"/>
</dbReference>
<keyword evidence="3" id="KW-1185">Reference proteome</keyword>
<accession>A0A452XHP6</accession>